<protein>
    <submittedName>
        <fullName evidence="2">PAPS reductase/FAD synthetase family protein</fullName>
    </submittedName>
</protein>
<feature type="domain" description="Phosphoadenosine phosphosulphate reductase" evidence="1">
    <location>
        <begin position="32"/>
        <end position="211"/>
    </location>
</feature>
<dbReference type="Gene3D" id="3.40.50.620">
    <property type="entry name" value="HUPs"/>
    <property type="match status" value="1"/>
</dbReference>
<gene>
    <name evidence="2" type="ordered locus">Alfi_2693</name>
</gene>
<dbReference type="eggNOG" id="COG0175">
    <property type="taxonomic scope" value="Bacteria"/>
</dbReference>
<evidence type="ECO:0000313" key="3">
    <source>
        <dbReference type="Proteomes" id="UP000006052"/>
    </source>
</evidence>
<dbReference type="RefSeq" id="WP_014776166.1">
    <property type="nucleotide sequence ID" value="NC_018011.1"/>
</dbReference>
<dbReference type="InterPro" id="IPR050128">
    <property type="entry name" value="Sulfate_adenylyltrnsfr_sub2"/>
</dbReference>
<dbReference type="STRING" id="679935.Alfi_2693"/>
<organism evidence="2 3">
    <name type="scientific">Alistipes finegoldii (strain DSM 17242 / JCM 16770 / CCUG 46020 / CIP 107999 / KCTC 15236 / AHN 2437)</name>
    <dbReference type="NCBI Taxonomy" id="679935"/>
    <lineage>
        <taxon>Bacteria</taxon>
        <taxon>Pseudomonadati</taxon>
        <taxon>Bacteroidota</taxon>
        <taxon>Bacteroidia</taxon>
        <taxon>Bacteroidales</taxon>
        <taxon>Rikenellaceae</taxon>
        <taxon>Alistipes</taxon>
    </lineage>
</organism>
<dbReference type="PANTHER" id="PTHR43196">
    <property type="entry name" value="SULFATE ADENYLYLTRANSFERASE SUBUNIT 2"/>
    <property type="match status" value="1"/>
</dbReference>
<dbReference type="HOGENOM" id="CLU_060327_0_0_10"/>
<dbReference type="Pfam" id="PF01507">
    <property type="entry name" value="PAPS_reduct"/>
    <property type="match status" value="1"/>
</dbReference>
<dbReference type="GO" id="GO:0003824">
    <property type="term" value="F:catalytic activity"/>
    <property type="evidence" value="ECO:0007669"/>
    <property type="project" value="InterPro"/>
</dbReference>
<dbReference type="AlphaFoldDB" id="I3YPN5"/>
<evidence type="ECO:0000313" key="2">
    <source>
        <dbReference type="EMBL" id="AFL78953.1"/>
    </source>
</evidence>
<dbReference type="InterPro" id="IPR014729">
    <property type="entry name" value="Rossmann-like_a/b/a_fold"/>
</dbReference>
<dbReference type="SUPFAM" id="SSF52402">
    <property type="entry name" value="Adenine nucleotide alpha hydrolases-like"/>
    <property type="match status" value="1"/>
</dbReference>
<sequence length="283" mass="32420">MSALEHKIAYSIALLRRGEALALRMSPDGYHLAFSGGKDSMVLYHLAKMAGVKFKAHMQVTTIDPPELMQFVRANYPDVVLHRPTINFYDLIVKKQMLPLQHVRYCCAYLKEQAGAGTVTLLGIRAAESTRRAARNELEVSGHKFSGSLDQFNRRSDRSFACVNGKDKIMLSPIFRWSDADVWNLIRGQGLPYCRLYDEGYHRIGCIFCPMASTKIKAKDRMRYPGVEKAIKRSIQHLIDNNGYMNNYQATADEIFNWWVSNTSAKEFFGMLRFQRTIDFNDI</sequence>
<dbReference type="EMBL" id="CP003274">
    <property type="protein sequence ID" value="AFL78953.1"/>
    <property type="molecule type" value="Genomic_DNA"/>
</dbReference>
<dbReference type="Proteomes" id="UP000006052">
    <property type="component" value="Chromosome"/>
</dbReference>
<dbReference type="PANTHER" id="PTHR43196:SF2">
    <property type="entry name" value="PHOSPHOADENOSINE PHOSPHOSULFATE REDUCTASE"/>
    <property type="match status" value="1"/>
</dbReference>
<dbReference type="KEGG" id="afd:Alfi_2693"/>
<reference evidence="3" key="1">
    <citation type="journal article" date="2013" name="Stand. Genomic Sci.">
        <title>Complete genome sequence of the bile-resistant pigment-producing anaerobe Alistipes finegoldii type strain (AHN2437(T)).</title>
        <authorList>
            <person name="Mavromatis K."/>
            <person name="Stackebrandt E."/>
            <person name="Munk C."/>
            <person name="Lapidus A."/>
            <person name="Nolan M."/>
            <person name="Lucas S."/>
            <person name="Hammon N."/>
            <person name="Deshpande S."/>
            <person name="Cheng J.F."/>
            <person name="Tapia R."/>
            <person name="Goodwin L.A."/>
            <person name="Pitluck S."/>
            <person name="Liolios K."/>
            <person name="Pagani I."/>
            <person name="Ivanova N."/>
            <person name="Mikhailova N."/>
            <person name="Huntemann M."/>
            <person name="Pati A."/>
            <person name="Chen A."/>
            <person name="Palaniappan K."/>
            <person name="Land M."/>
            <person name="Hauser L."/>
            <person name="Rohde M."/>
            <person name="Gronow S."/>
            <person name="Goker M."/>
            <person name="Detter J.C."/>
            <person name="Bristow J."/>
            <person name="Eisen J.A."/>
            <person name="Markowitz V."/>
            <person name="Hugenholtz P."/>
            <person name="Kyrpides N.C."/>
            <person name="Klenk H.P."/>
            <person name="Woyke T."/>
        </authorList>
    </citation>
    <scope>NUCLEOTIDE SEQUENCE</scope>
    <source>
        <strain evidence="3">DSM 17242 / JCM 16770 / AHN 2437 / CCUG 46020 / CIP 107999</strain>
    </source>
</reference>
<proteinExistence type="predicted"/>
<dbReference type="InterPro" id="IPR002500">
    <property type="entry name" value="PAPS_reduct_dom"/>
</dbReference>
<accession>I3YPN5</accession>
<evidence type="ECO:0000259" key="1">
    <source>
        <dbReference type="Pfam" id="PF01507"/>
    </source>
</evidence>
<name>I3YPN5_ALIFI</name>